<name>A0A840L7T4_9BURK</name>
<sequence>MSPFVRLPALLAAIFVALVSPVTQATPGDSLSYSFNTASTGGATPTTSQATLRLTETALGVDFLLTPNWGSSSAHSVTQLQFAYSGGPLSYVDGAGPNASFTLGSGHIDSSYSVTSMVSMHWPSSGSQKFDTADPFTAWSFNGAGVSLANFMVYATSSAKPSPAFGVISMPGATPSNWVALEAPLSPAPEPQTALLLLGGLGLLARLGRSGTRS</sequence>
<accession>A0A840L7T4</accession>
<evidence type="ECO:0000313" key="2">
    <source>
        <dbReference type="EMBL" id="MBB4843821.1"/>
    </source>
</evidence>
<keyword evidence="3" id="KW-1185">Reference proteome</keyword>
<protein>
    <recommendedName>
        <fullName evidence="4">Secreted protein with PEP-CTERM sorting signal</fullName>
    </recommendedName>
</protein>
<comment type="caution">
    <text evidence="2">The sequence shown here is derived from an EMBL/GenBank/DDBJ whole genome shotgun (WGS) entry which is preliminary data.</text>
</comment>
<feature type="chain" id="PRO_5032866760" description="Secreted protein with PEP-CTERM sorting signal" evidence="1">
    <location>
        <begin position="26"/>
        <end position="214"/>
    </location>
</feature>
<proteinExistence type="predicted"/>
<evidence type="ECO:0000313" key="3">
    <source>
        <dbReference type="Proteomes" id="UP000562027"/>
    </source>
</evidence>
<keyword evidence="1" id="KW-0732">Signal</keyword>
<evidence type="ECO:0000256" key="1">
    <source>
        <dbReference type="SAM" id="SignalP"/>
    </source>
</evidence>
<organism evidence="2 3">
    <name type="scientific">Roseateles oligotrophus</name>
    <dbReference type="NCBI Taxonomy" id="1769250"/>
    <lineage>
        <taxon>Bacteria</taxon>
        <taxon>Pseudomonadati</taxon>
        <taxon>Pseudomonadota</taxon>
        <taxon>Betaproteobacteria</taxon>
        <taxon>Burkholderiales</taxon>
        <taxon>Sphaerotilaceae</taxon>
        <taxon>Roseateles</taxon>
    </lineage>
</organism>
<dbReference type="RefSeq" id="WP_184299430.1">
    <property type="nucleotide sequence ID" value="NZ_JACHLP010000004.1"/>
</dbReference>
<evidence type="ECO:0008006" key="4">
    <source>
        <dbReference type="Google" id="ProtNLM"/>
    </source>
</evidence>
<dbReference type="Proteomes" id="UP000562027">
    <property type="component" value="Unassembled WGS sequence"/>
</dbReference>
<dbReference type="AlphaFoldDB" id="A0A840L7T4"/>
<dbReference type="EMBL" id="JACHLP010000004">
    <property type="protein sequence ID" value="MBB4843821.1"/>
    <property type="molecule type" value="Genomic_DNA"/>
</dbReference>
<feature type="signal peptide" evidence="1">
    <location>
        <begin position="1"/>
        <end position="25"/>
    </location>
</feature>
<gene>
    <name evidence="2" type="ORF">HNP55_002344</name>
</gene>
<reference evidence="2 3" key="1">
    <citation type="submission" date="2020-08" db="EMBL/GenBank/DDBJ databases">
        <title>Functional genomics of gut bacteria from endangered species of beetles.</title>
        <authorList>
            <person name="Carlos-Shanley C."/>
        </authorList>
    </citation>
    <scope>NUCLEOTIDE SEQUENCE [LARGE SCALE GENOMIC DNA]</scope>
    <source>
        <strain evidence="2 3">S00239</strain>
    </source>
</reference>